<reference evidence="8" key="1">
    <citation type="submission" date="2019-06" db="EMBL/GenBank/DDBJ databases">
        <title>Whole-Genome Sequence of Bradyrhizobium sp. 3 Strain 65S1MB.</title>
        <authorList>
            <person name="Bromfield E.S.P."/>
            <person name="Cloutier S."/>
            <person name="Nguyen H.D.T."/>
        </authorList>
    </citation>
    <scope>NUCLEOTIDE SEQUENCE [LARGE SCALE GENOMIC DNA]</scope>
    <source>
        <strain evidence="8">65S1MB</strain>
    </source>
</reference>
<dbReference type="PANTHER" id="PTHR42718">
    <property type="entry name" value="MAJOR FACILITATOR SUPERFAMILY MULTIDRUG TRANSPORTER MFSC"/>
    <property type="match status" value="1"/>
</dbReference>
<keyword evidence="8" id="KW-1185">Reference proteome</keyword>
<accession>A0ABX5WDZ2</accession>
<evidence type="ECO:0000313" key="8">
    <source>
        <dbReference type="Proteomes" id="UP000319298"/>
    </source>
</evidence>
<comment type="subcellular location">
    <subcellularLocation>
        <location evidence="1">Membrane</location>
        <topology evidence="1">Multi-pass membrane protein</topology>
    </subcellularLocation>
</comment>
<organism evidence="7 8">
    <name type="scientific">Bradyrhizobium symbiodeficiens</name>
    <dbReference type="NCBI Taxonomy" id="1404367"/>
    <lineage>
        <taxon>Bacteria</taxon>
        <taxon>Pseudomonadati</taxon>
        <taxon>Pseudomonadota</taxon>
        <taxon>Alphaproteobacteria</taxon>
        <taxon>Hyphomicrobiales</taxon>
        <taxon>Nitrobacteraceae</taxon>
        <taxon>Bradyrhizobium</taxon>
    </lineage>
</organism>
<feature type="transmembrane region" description="Helical" evidence="5">
    <location>
        <begin position="162"/>
        <end position="181"/>
    </location>
</feature>
<evidence type="ECO:0000313" key="7">
    <source>
        <dbReference type="EMBL" id="QDF40720.1"/>
    </source>
</evidence>
<keyword evidence="2 5" id="KW-0812">Transmembrane</keyword>
<dbReference type="Gene3D" id="1.20.1720.10">
    <property type="entry name" value="Multidrug resistance protein D"/>
    <property type="match status" value="1"/>
</dbReference>
<dbReference type="SUPFAM" id="SSF103473">
    <property type="entry name" value="MFS general substrate transporter"/>
    <property type="match status" value="1"/>
</dbReference>
<dbReference type="EMBL" id="CP041090">
    <property type="protein sequence ID" value="QDF40720.1"/>
    <property type="molecule type" value="Genomic_DNA"/>
</dbReference>
<dbReference type="Gene3D" id="1.20.1250.20">
    <property type="entry name" value="MFS general substrate transporter like domains"/>
    <property type="match status" value="1"/>
</dbReference>
<dbReference type="Pfam" id="PF07690">
    <property type="entry name" value="MFS_1"/>
    <property type="match status" value="1"/>
</dbReference>
<evidence type="ECO:0000256" key="4">
    <source>
        <dbReference type="ARBA" id="ARBA00023136"/>
    </source>
</evidence>
<feature type="transmembrane region" description="Helical" evidence="5">
    <location>
        <begin position="425"/>
        <end position="443"/>
    </location>
</feature>
<feature type="transmembrane region" description="Helical" evidence="5">
    <location>
        <begin position="219"/>
        <end position="238"/>
    </location>
</feature>
<keyword evidence="4 5" id="KW-0472">Membrane</keyword>
<dbReference type="InterPro" id="IPR011701">
    <property type="entry name" value="MFS"/>
</dbReference>
<gene>
    <name evidence="7" type="ORF">FJN17_25870</name>
</gene>
<feature type="transmembrane region" description="Helical" evidence="5">
    <location>
        <begin position="33"/>
        <end position="58"/>
    </location>
</feature>
<feature type="transmembrane region" description="Helical" evidence="5">
    <location>
        <begin position="70"/>
        <end position="89"/>
    </location>
</feature>
<dbReference type="PROSITE" id="PS50850">
    <property type="entry name" value="MFS"/>
    <property type="match status" value="1"/>
</dbReference>
<reference evidence="7 8" key="2">
    <citation type="journal article" date="2020" name="Int. J. Syst. Evol. Microbiol.">
        <title>Description and complete genome sequences of Bradyrhizobium symbiodeficiens sp. nov., a non-symbiotic bacterium associated with legumes native to Canada.</title>
        <authorList>
            <person name="Bromfield E.S.P."/>
            <person name="Cloutier S."/>
            <person name="Nguyen H.D.T."/>
        </authorList>
    </citation>
    <scope>NUCLEOTIDE SEQUENCE [LARGE SCALE GENOMIC DNA]</scope>
    <source>
        <strain evidence="7 8">65S1MB</strain>
    </source>
</reference>
<feature type="transmembrane region" description="Helical" evidence="5">
    <location>
        <begin position="378"/>
        <end position="404"/>
    </location>
</feature>
<dbReference type="CDD" id="cd17321">
    <property type="entry name" value="MFS_MMR_MDR_like"/>
    <property type="match status" value="1"/>
</dbReference>
<feature type="transmembrane region" description="Helical" evidence="5">
    <location>
        <begin position="290"/>
        <end position="310"/>
    </location>
</feature>
<proteinExistence type="predicted"/>
<feature type="transmembrane region" description="Helical" evidence="5">
    <location>
        <begin position="129"/>
        <end position="150"/>
    </location>
</feature>
<dbReference type="Proteomes" id="UP000319298">
    <property type="component" value="Chromosome"/>
</dbReference>
<keyword evidence="3 5" id="KW-1133">Transmembrane helix</keyword>
<feature type="transmembrane region" description="Helical" evidence="5">
    <location>
        <begin position="187"/>
        <end position="207"/>
    </location>
</feature>
<name>A0ABX5WDZ2_9BRAD</name>
<feature type="transmembrane region" description="Helical" evidence="5">
    <location>
        <begin position="322"/>
        <end position="341"/>
    </location>
</feature>
<evidence type="ECO:0000256" key="1">
    <source>
        <dbReference type="ARBA" id="ARBA00004141"/>
    </source>
</evidence>
<feature type="transmembrane region" description="Helical" evidence="5">
    <location>
        <begin position="250"/>
        <end position="269"/>
    </location>
</feature>
<dbReference type="RefSeq" id="WP_140481540.1">
    <property type="nucleotide sequence ID" value="NZ_CP041090.2"/>
</dbReference>
<evidence type="ECO:0000256" key="3">
    <source>
        <dbReference type="ARBA" id="ARBA00022989"/>
    </source>
</evidence>
<evidence type="ECO:0000256" key="5">
    <source>
        <dbReference type="SAM" id="Phobius"/>
    </source>
</evidence>
<feature type="transmembrane region" description="Helical" evidence="5">
    <location>
        <begin position="101"/>
        <end position="123"/>
    </location>
</feature>
<feature type="transmembrane region" description="Helical" evidence="5">
    <location>
        <begin position="353"/>
        <end position="372"/>
    </location>
</feature>
<sequence length="480" mass="50375">MNSVERGTFARAAPPDLSVSPAPRRPSASPNTVLAIVCVGICLANLDLFIVNVALPSIGRDFKGASLDDMSWVLNGYAIAYAALLVFFGRLAERHRRNLSFLLGVGLFTVASAACAAANSVAMLTAFRIVQAAGAALMTPTSLGLLLAVFAPEKRGSAVRTWTAIGGLAAALGPVVGGILVTVNWRWIFFVNVPIGLAAMAIGWWRLPEIEGHDAPRPKFLDAVLVTGGIGALVFAIVKVSDWGLRAPAIAYSFAVAAILLTVFVWRCFRTENPFVDPALFRIRQFTGAALVMAPYSAAFGAMLLSVALWEQTAWGWSALQTGLAIAPGPLMVPITSLLFANRLIARFGAAPVVTAGIVVFAAGLVAWATLIGPEPSMAFVIMGMIPTGIGVGLTFPTLMGVSAAGLPPSSFATGSGVINMIRQASLAVGVAIFVAIIGTPTSLPERLVAFQRGWWVMVAIVALGLLPTYFYLRQKPKAA</sequence>
<evidence type="ECO:0000256" key="2">
    <source>
        <dbReference type="ARBA" id="ARBA00022692"/>
    </source>
</evidence>
<protein>
    <submittedName>
        <fullName evidence="7">MFS transporter</fullName>
    </submittedName>
</protein>
<feature type="transmembrane region" description="Helical" evidence="5">
    <location>
        <begin position="455"/>
        <end position="473"/>
    </location>
</feature>
<dbReference type="InterPro" id="IPR020846">
    <property type="entry name" value="MFS_dom"/>
</dbReference>
<dbReference type="InterPro" id="IPR036259">
    <property type="entry name" value="MFS_trans_sf"/>
</dbReference>
<dbReference type="PANTHER" id="PTHR42718:SF48">
    <property type="entry name" value="CONSERVED TWO-DOMAIN MEMBRANE PROTEIN-RELATED"/>
    <property type="match status" value="1"/>
</dbReference>
<evidence type="ECO:0000259" key="6">
    <source>
        <dbReference type="PROSITE" id="PS50850"/>
    </source>
</evidence>
<feature type="domain" description="Major facilitator superfamily (MFS) profile" evidence="6">
    <location>
        <begin position="33"/>
        <end position="477"/>
    </location>
</feature>